<comment type="subunit">
    <text evidence="2 8">Homodimer.</text>
</comment>
<evidence type="ECO:0000256" key="3">
    <source>
        <dbReference type="ARBA" id="ARBA00022694"/>
    </source>
</evidence>
<gene>
    <name evidence="8" type="primary">tadA</name>
    <name evidence="10" type="ORF">AVDCRST_MAG92-1078</name>
</gene>
<feature type="active site" description="Proton donor" evidence="8">
    <location>
        <position position="69"/>
    </location>
</feature>
<reference evidence="10" key="1">
    <citation type="submission" date="2020-02" db="EMBL/GenBank/DDBJ databases">
        <authorList>
            <person name="Meier V. D."/>
        </authorList>
    </citation>
    <scope>NUCLEOTIDE SEQUENCE</scope>
    <source>
        <strain evidence="10">AVDCRST_MAG92</strain>
    </source>
</reference>
<evidence type="ECO:0000256" key="1">
    <source>
        <dbReference type="ARBA" id="ARBA00010669"/>
    </source>
</evidence>
<dbReference type="InterPro" id="IPR016192">
    <property type="entry name" value="APOBEC/CMP_deaminase_Zn-bd"/>
</dbReference>
<dbReference type="EC" id="3.5.4.33" evidence="8"/>
<dbReference type="PANTHER" id="PTHR11079:SF202">
    <property type="entry name" value="TRNA-SPECIFIC ADENOSINE DEAMINASE"/>
    <property type="match status" value="1"/>
</dbReference>
<dbReference type="InterPro" id="IPR058535">
    <property type="entry name" value="MafB19-deam"/>
</dbReference>
<dbReference type="CDD" id="cd01285">
    <property type="entry name" value="nucleoside_deaminase"/>
    <property type="match status" value="1"/>
</dbReference>
<protein>
    <recommendedName>
        <fullName evidence="8">tRNA-specific adenosine deaminase</fullName>
        <ecNumber evidence="8">3.5.4.33</ecNumber>
    </recommendedName>
</protein>
<evidence type="ECO:0000256" key="7">
    <source>
        <dbReference type="ARBA" id="ARBA00048045"/>
    </source>
</evidence>
<dbReference type="PROSITE" id="PS51747">
    <property type="entry name" value="CYT_DCMP_DEAMINASES_2"/>
    <property type="match status" value="1"/>
</dbReference>
<dbReference type="InterPro" id="IPR002125">
    <property type="entry name" value="CMP_dCMP_dom"/>
</dbReference>
<dbReference type="EMBL" id="CADCTM010000147">
    <property type="protein sequence ID" value="CAA9232069.1"/>
    <property type="molecule type" value="Genomic_DNA"/>
</dbReference>
<evidence type="ECO:0000259" key="9">
    <source>
        <dbReference type="PROSITE" id="PS51747"/>
    </source>
</evidence>
<comment type="catalytic activity">
    <reaction evidence="7 8">
        <text>adenosine(34) in tRNA + H2O + H(+) = inosine(34) in tRNA + NH4(+)</text>
        <dbReference type="Rhea" id="RHEA:43168"/>
        <dbReference type="Rhea" id="RHEA-COMP:10373"/>
        <dbReference type="Rhea" id="RHEA-COMP:10374"/>
        <dbReference type="ChEBI" id="CHEBI:15377"/>
        <dbReference type="ChEBI" id="CHEBI:15378"/>
        <dbReference type="ChEBI" id="CHEBI:28938"/>
        <dbReference type="ChEBI" id="CHEBI:74411"/>
        <dbReference type="ChEBI" id="CHEBI:82852"/>
        <dbReference type="EC" id="3.5.4.33"/>
    </reaction>
</comment>
<dbReference type="PROSITE" id="PS00903">
    <property type="entry name" value="CYT_DCMP_DEAMINASES_1"/>
    <property type="match status" value="1"/>
</dbReference>
<evidence type="ECO:0000256" key="8">
    <source>
        <dbReference type="HAMAP-Rule" id="MF_00972"/>
    </source>
</evidence>
<dbReference type="GO" id="GO:0002100">
    <property type="term" value="P:tRNA wobble adenosine to inosine editing"/>
    <property type="evidence" value="ECO:0007669"/>
    <property type="project" value="UniProtKB-UniRule"/>
</dbReference>
<dbReference type="Pfam" id="PF14437">
    <property type="entry name" value="MafB19-deam"/>
    <property type="match status" value="1"/>
</dbReference>
<feature type="domain" description="CMP/dCMP-type deaminase" evidence="9">
    <location>
        <begin position="15"/>
        <end position="132"/>
    </location>
</feature>
<proteinExistence type="inferred from homology"/>
<dbReference type="InterPro" id="IPR016193">
    <property type="entry name" value="Cytidine_deaminase-like"/>
</dbReference>
<evidence type="ECO:0000256" key="6">
    <source>
        <dbReference type="ARBA" id="ARBA00022833"/>
    </source>
</evidence>
<feature type="binding site" evidence="8">
    <location>
        <position position="100"/>
    </location>
    <ligand>
        <name>Zn(2+)</name>
        <dbReference type="ChEBI" id="CHEBI:29105"/>
        <note>catalytic</note>
    </ligand>
</feature>
<keyword evidence="5 8" id="KW-0378">Hydrolase</keyword>
<organism evidence="10">
    <name type="scientific">uncultured Coleofasciculus sp</name>
    <dbReference type="NCBI Taxonomy" id="1267456"/>
    <lineage>
        <taxon>Bacteria</taxon>
        <taxon>Bacillati</taxon>
        <taxon>Cyanobacteriota</taxon>
        <taxon>Cyanophyceae</taxon>
        <taxon>Coleofasciculales</taxon>
        <taxon>Coleofasciculaceae</taxon>
        <taxon>Coleofasciculus</taxon>
        <taxon>environmental samples</taxon>
    </lineage>
</organism>
<dbReference type="SUPFAM" id="SSF53927">
    <property type="entry name" value="Cytidine deaminase-like"/>
    <property type="match status" value="1"/>
</dbReference>
<dbReference type="NCBIfam" id="NF008113">
    <property type="entry name" value="PRK10860.1"/>
    <property type="match status" value="1"/>
</dbReference>
<comment type="function">
    <text evidence="8">Catalyzes the deamination of adenosine to inosine at the wobble position 34 of tRNA(Arg2).</text>
</comment>
<comment type="cofactor">
    <cofactor evidence="8">
        <name>Zn(2+)</name>
        <dbReference type="ChEBI" id="CHEBI:29105"/>
    </cofactor>
    <text evidence="8">Binds 1 zinc ion per subunit.</text>
</comment>
<evidence type="ECO:0000256" key="4">
    <source>
        <dbReference type="ARBA" id="ARBA00022723"/>
    </source>
</evidence>
<sequence>MPDSSQPPIDDAAYLIHRHWMSEAIALAQSAGDAGEVPVGAVIVDADNNLVAAAENRRERDKDPTAHAEILALRAAGQVLQTWHLNNCTLYVTLEPCAMCAGAIVLARLRLLVYGVDDFKTGTIRTVANIPNSACSNHRLPVLAGIMESACREQLQSWFAGRRHDKKQVDGRK</sequence>
<comment type="similarity">
    <text evidence="1">Belongs to the cytidine and deoxycytidylate deaminase family. ADAT2 subfamily.</text>
</comment>
<evidence type="ECO:0000256" key="5">
    <source>
        <dbReference type="ARBA" id="ARBA00022801"/>
    </source>
</evidence>
<dbReference type="Gene3D" id="3.40.140.10">
    <property type="entry name" value="Cytidine Deaminase, domain 2"/>
    <property type="match status" value="1"/>
</dbReference>
<feature type="binding site" evidence="8">
    <location>
        <position position="97"/>
    </location>
    <ligand>
        <name>Zn(2+)</name>
        <dbReference type="ChEBI" id="CHEBI:29105"/>
        <note>catalytic</note>
    </ligand>
</feature>
<accession>A0A6J4HT79</accession>
<evidence type="ECO:0000313" key="10">
    <source>
        <dbReference type="EMBL" id="CAA9232069.1"/>
    </source>
</evidence>
<keyword evidence="6 8" id="KW-0862">Zinc</keyword>
<dbReference type="AlphaFoldDB" id="A0A6J4HT79"/>
<dbReference type="GO" id="GO:0008270">
    <property type="term" value="F:zinc ion binding"/>
    <property type="evidence" value="ECO:0007669"/>
    <property type="project" value="UniProtKB-UniRule"/>
</dbReference>
<keyword evidence="3 8" id="KW-0819">tRNA processing</keyword>
<keyword evidence="4 8" id="KW-0479">Metal-binding</keyword>
<dbReference type="InterPro" id="IPR028883">
    <property type="entry name" value="tRNA_aden_deaminase"/>
</dbReference>
<dbReference type="PANTHER" id="PTHR11079">
    <property type="entry name" value="CYTOSINE DEAMINASE FAMILY MEMBER"/>
    <property type="match status" value="1"/>
</dbReference>
<feature type="binding site" evidence="8">
    <location>
        <position position="67"/>
    </location>
    <ligand>
        <name>Zn(2+)</name>
        <dbReference type="ChEBI" id="CHEBI:29105"/>
        <note>catalytic</note>
    </ligand>
</feature>
<evidence type="ECO:0000256" key="2">
    <source>
        <dbReference type="ARBA" id="ARBA00011738"/>
    </source>
</evidence>
<name>A0A6J4HT79_9CYAN</name>
<dbReference type="HAMAP" id="MF_00972">
    <property type="entry name" value="tRNA_aden_deaminase"/>
    <property type="match status" value="1"/>
</dbReference>
<dbReference type="GO" id="GO:0052717">
    <property type="term" value="F:tRNA-specific adenosine-34 deaminase activity"/>
    <property type="evidence" value="ECO:0007669"/>
    <property type="project" value="UniProtKB-UniRule"/>
</dbReference>